<accession>A0ABV0WGG6</accession>
<evidence type="ECO:0000313" key="2">
    <source>
        <dbReference type="EMBL" id="MEQ2268209.1"/>
    </source>
</evidence>
<dbReference type="Proteomes" id="UP001444071">
    <property type="component" value="Unassembled WGS sequence"/>
</dbReference>
<dbReference type="EMBL" id="JAHRIM010045941">
    <property type="protein sequence ID" value="MEQ2268209.1"/>
    <property type="molecule type" value="Genomic_DNA"/>
</dbReference>
<keyword evidence="3" id="KW-1185">Reference proteome</keyword>
<feature type="region of interest" description="Disordered" evidence="1">
    <location>
        <begin position="1"/>
        <end position="51"/>
    </location>
</feature>
<organism evidence="2 3">
    <name type="scientific">Xenotaenia resolanae</name>
    <dbReference type="NCBI Taxonomy" id="208358"/>
    <lineage>
        <taxon>Eukaryota</taxon>
        <taxon>Metazoa</taxon>
        <taxon>Chordata</taxon>
        <taxon>Craniata</taxon>
        <taxon>Vertebrata</taxon>
        <taxon>Euteleostomi</taxon>
        <taxon>Actinopterygii</taxon>
        <taxon>Neopterygii</taxon>
        <taxon>Teleostei</taxon>
        <taxon>Neoteleostei</taxon>
        <taxon>Acanthomorphata</taxon>
        <taxon>Ovalentaria</taxon>
        <taxon>Atherinomorphae</taxon>
        <taxon>Cyprinodontiformes</taxon>
        <taxon>Goodeidae</taxon>
        <taxon>Xenotaenia</taxon>
    </lineage>
</organism>
<gene>
    <name evidence="2" type="ORF">XENORESO_017334</name>
</gene>
<evidence type="ECO:0000256" key="1">
    <source>
        <dbReference type="SAM" id="MobiDB-lite"/>
    </source>
</evidence>
<name>A0ABV0WGG6_9TELE</name>
<reference evidence="2 3" key="1">
    <citation type="submission" date="2021-06" db="EMBL/GenBank/DDBJ databases">
        <authorList>
            <person name="Palmer J.M."/>
        </authorList>
    </citation>
    <scope>NUCLEOTIDE SEQUENCE [LARGE SCALE GENOMIC DNA]</scope>
    <source>
        <strain evidence="2 3">XR_2019</strain>
        <tissue evidence="2">Muscle</tissue>
    </source>
</reference>
<proteinExistence type="predicted"/>
<comment type="caution">
    <text evidence="2">The sequence shown here is derived from an EMBL/GenBank/DDBJ whole genome shotgun (WGS) entry which is preliminary data.</text>
</comment>
<sequence length="104" mass="11606">MSAADTGIMKQNRRKRRPETSFKKKNSLFELPAHTATSEHRPSSFPEVGTNTEACSALPSLQIGGGRNRELRPFVAPSPQPRLQQPLALLESCMHLEPCCDYQQ</sequence>
<protein>
    <submittedName>
        <fullName evidence="2">Uncharacterized protein</fullName>
    </submittedName>
</protein>
<evidence type="ECO:0000313" key="3">
    <source>
        <dbReference type="Proteomes" id="UP001444071"/>
    </source>
</evidence>